<accession>A0ACC0YNA8</accession>
<sequence length="371" mass="40724">MRFLFQNPSSSSSSYSSTTIFYLVIVIIMHYHKHGDAVSLPGNQTVPALFIFGDSIVDPGNNNNIKTIIKCNFPPYGRDFMGGKPTGRFCNGKVPSDILVQELGIKELLPAYLDPNLKPEDLVTGVSYASGGSGYDPLTSKIASVLSLSDQLDFLKKSLTKIEAMLGKEQTATILSKGVFIVCTGSDDIANTYFSTPFRRAHYDINSYTDLTVSEASKFFQELYGVGARRIGLLSLPPIGCVPVQRTLNGGIQRGCSEQANQAALLYNSKLSSLVDSLNQRYPDARFVYFDVYNPLLSIIQNPAQYGFEVATKGCCGTGDLEVSILCTRLSDPLTCKDDTKYVFWDSYHPTTTAYQILTPAVLSNSINKFF</sequence>
<comment type="caution">
    <text evidence="1">The sequence shown here is derived from an EMBL/GenBank/DDBJ whole genome shotgun (WGS) entry which is preliminary data.</text>
</comment>
<evidence type="ECO:0000313" key="2">
    <source>
        <dbReference type="Proteomes" id="UP001163603"/>
    </source>
</evidence>
<organism evidence="1 2">
    <name type="scientific">Pistacia integerrima</name>
    <dbReference type="NCBI Taxonomy" id="434235"/>
    <lineage>
        <taxon>Eukaryota</taxon>
        <taxon>Viridiplantae</taxon>
        <taxon>Streptophyta</taxon>
        <taxon>Embryophyta</taxon>
        <taxon>Tracheophyta</taxon>
        <taxon>Spermatophyta</taxon>
        <taxon>Magnoliopsida</taxon>
        <taxon>eudicotyledons</taxon>
        <taxon>Gunneridae</taxon>
        <taxon>Pentapetalae</taxon>
        <taxon>rosids</taxon>
        <taxon>malvids</taxon>
        <taxon>Sapindales</taxon>
        <taxon>Anacardiaceae</taxon>
        <taxon>Pistacia</taxon>
    </lineage>
</organism>
<reference evidence="2" key="1">
    <citation type="journal article" date="2023" name="G3 (Bethesda)">
        <title>Genome assembly and association tests identify interacting loci associated with vigor, precocity, and sex in interspecific pistachio rootstocks.</title>
        <authorList>
            <person name="Palmer W."/>
            <person name="Jacygrad E."/>
            <person name="Sagayaradj S."/>
            <person name="Cavanaugh K."/>
            <person name="Han R."/>
            <person name="Bertier L."/>
            <person name="Beede B."/>
            <person name="Kafkas S."/>
            <person name="Golino D."/>
            <person name="Preece J."/>
            <person name="Michelmore R."/>
        </authorList>
    </citation>
    <scope>NUCLEOTIDE SEQUENCE [LARGE SCALE GENOMIC DNA]</scope>
</reference>
<dbReference type="Proteomes" id="UP001163603">
    <property type="component" value="Chromosome 5"/>
</dbReference>
<keyword evidence="2" id="KW-1185">Reference proteome</keyword>
<gene>
    <name evidence="1" type="ORF">Pint_28533</name>
</gene>
<protein>
    <submittedName>
        <fullName evidence="1">Uncharacterized protein</fullName>
    </submittedName>
</protein>
<evidence type="ECO:0000313" key="1">
    <source>
        <dbReference type="EMBL" id="KAJ0039953.1"/>
    </source>
</evidence>
<proteinExistence type="predicted"/>
<name>A0ACC0YNA8_9ROSI</name>
<dbReference type="EMBL" id="CM047740">
    <property type="protein sequence ID" value="KAJ0039953.1"/>
    <property type="molecule type" value="Genomic_DNA"/>
</dbReference>